<dbReference type="EMBL" id="CP136600">
    <property type="protein sequence ID" value="WOH38505.1"/>
    <property type="molecule type" value="Genomic_DNA"/>
</dbReference>
<name>A0ABZ0GRR8_9GAMM</name>
<keyword evidence="1" id="KW-0812">Transmembrane</keyword>
<feature type="transmembrane region" description="Helical" evidence="1">
    <location>
        <begin position="6"/>
        <end position="24"/>
    </location>
</feature>
<keyword evidence="3" id="KW-1185">Reference proteome</keyword>
<organism evidence="2 3">
    <name type="scientific">Thalassotalea fonticola</name>
    <dbReference type="NCBI Taxonomy" id="3065649"/>
    <lineage>
        <taxon>Bacteria</taxon>
        <taxon>Pseudomonadati</taxon>
        <taxon>Pseudomonadota</taxon>
        <taxon>Gammaproteobacteria</taxon>
        <taxon>Alteromonadales</taxon>
        <taxon>Colwelliaceae</taxon>
        <taxon>Thalassotalea</taxon>
    </lineage>
</organism>
<keyword evidence="1" id="KW-1133">Transmembrane helix</keyword>
<evidence type="ECO:0000313" key="3">
    <source>
        <dbReference type="Proteomes" id="UP001301442"/>
    </source>
</evidence>
<reference evidence="2 3" key="1">
    <citation type="submission" date="2023-09" db="EMBL/GenBank/DDBJ databases">
        <authorList>
            <person name="Qi X."/>
        </authorList>
    </citation>
    <scope>NUCLEOTIDE SEQUENCE [LARGE SCALE GENOMIC DNA]</scope>
    <source>
        <strain evidence="2 3">S1-1</strain>
    </source>
</reference>
<sequence>MTMSEFGDFVIILMIVNGALSYYYGRDKVRFPIVAVFFGVFLSIIPPLGIIYVTVLMLKNEPVDAEKERLKEEEYQKEFDRRQYSKKM</sequence>
<evidence type="ECO:0000313" key="2">
    <source>
        <dbReference type="EMBL" id="WOH38505.1"/>
    </source>
</evidence>
<accession>A0ABZ0GRR8</accession>
<proteinExistence type="predicted"/>
<gene>
    <name evidence="2" type="ORF">RI844_04580</name>
</gene>
<evidence type="ECO:0000256" key="1">
    <source>
        <dbReference type="SAM" id="Phobius"/>
    </source>
</evidence>
<dbReference type="RefSeq" id="WP_348397274.1">
    <property type="nucleotide sequence ID" value="NZ_CP136600.1"/>
</dbReference>
<keyword evidence="1" id="KW-0472">Membrane</keyword>
<feature type="transmembrane region" description="Helical" evidence="1">
    <location>
        <begin position="31"/>
        <end position="55"/>
    </location>
</feature>
<protein>
    <submittedName>
        <fullName evidence="2">Uncharacterized protein</fullName>
    </submittedName>
</protein>
<dbReference type="Proteomes" id="UP001301442">
    <property type="component" value="Chromosome"/>
</dbReference>